<organism evidence="3 4">
    <name type="scientific">Cucumis melo var. makuwa</name>
    <name type="common">Oriental melon</name>
    <dbReference type="NCBI Taxonomy" id="1194695"/>
    <lineage>
        <taxon>Eukaryota</taxon>
        <taxon>Viridiplantae</taxon>
        <taxon>Streptophyta</taxon>
        <taxon>Embryophyta</taxon>
        <taxon>Tracheophyta</taxon>
        <taxon>Spermatophyta</taxon>
        <taxon>Magnoliopsida</taxon>
        <taxon>eudicotyledons</taxon>
        <taxon>Gunneridae</taxon>
        <taxon>Pentapetalae</taxon>
        <taxon>rosids</taxon>
        <taxon>fabids</taxon>
        <taxon>Cucurbitales</taxon>
        <taxon>Cucurbitaceae</taxon>
        <taxon>Benincaseae</taxon>
        <taxon>Cucumis</taxon>
    </lineage>
</organism>
<dbReference type="GO" id="GO:0003676">
    <property type="term" value="F:nucleic acid binding"/>
    <property type="evidence" value="ECO:0007669"/>
    <property type="project" value="InterPro"/>
</dbReference>
<dbReference type="InterPro" id="IPR043502">
    <property type="entry name" value="DNA/RNA_pol_sf"/>
</dbReference>
<dbReference type="InterPro" id="IPR013103">
    <property type="entry name" value="RVT_2"/>
</dbReference>
<feature type="domain" description="Reverse transcriptase Ty1/copia-type" evidence="1">
    <location>
        <begin position="285"/>
        <end position="384"/>
    </location>
</feature>
<keyword evidence="3" id="KW-0675">Receptor</keyword>
<dbReference type="PANTHER" id="PTHR11439">
    <property type="entry name" value="GAG-POL-RELATED RETROTRANSPOSON"/>
    <property type="match status" value="1"/>
</dbReference>
<name>A0A5D3BF36_CUCMM</name>
<comment type="caution">
    <text evidence="3">The sequence shown here is derived from an EMBL/GenBank/DDBJ whole genome shotgun (WGS) entry which is preliminary data.</text>
</comment>
<feature type="domain" description="GAG-pre-integrase" evidence="2">
    <location>
        <begin position="134"/>
        <end position="191"/>
    </location>
</feature>
<reference evidence="3 4" key="1">
    <citation type="submission" date="2019-08" db="EMBL/GenBank/DDBJ databases">
        <title>Draft genome sequences of two oriental melons (Cucumis melo L. var makuwa).</title>
        <authorList>
            <person name="Kwon S.-Y."/>
        </authorList>
    </citation>
    <scope>NUCLEOTIDE SEQUENCE [LARGE SCALE GENOMIC DNA]</scope>
    <source>
        <strain evidence="4">cv. Chang Bougi</strain>
        <tissue evidence="3">Leaf</tissue>
    </source>
</reference>
<evidence type="ECO:0000259" key="2">
    <source>
        <dbReference type="Pfam" id="PF13976"/>
    </source>
</evidence>
<dbReference type="SUPFAM" id="SSF53098">
    <property type="entry name" value="Ribonuclease H-like"/>
    <property type="match status" value="1"/>
</dbReference>
<dbReference type="GO" id="GO:0016301">
    <property type="term" value="F:kinase activity"/>
    <property type="evidence" value="ECO:0007669"/>
    <property type="project" value="UniProtKB-KW"/>
</dbReference>
<dbReference type="SUPFAM" id="SSF56672">
    <property type="entry name" value="DNA/RNA polymerases"/>
    <property type="match status" value="1"/>
</dbReference>
<dbReference type="AlphaFoldDB" id="A0A5D3BF36"/>
<proteinExistence type="predicted"/>
<keyword evidence="3" id="KW-0808">Transferase</keyword>
<dbReference type="PANTHER" id="PTHR11439:SF467">
    <property type="entry name" value="INTEGRASE CATALYTIC DOMAIN-CONTAINING PROTEIN"/>
    <property type="match status" value="1"/>
</dbReference>
<protein>
    <submittedName>
        <fullName evidence="3">Cysteine-rich RLK (RECEPTOR-like protein kinase) 8</fullName>
    </submittedName>
</protein>
<dbReference type="Proteomes" id="UP000321947">
    <property type="component" value="Unassembled WGS sequence"/>
</dbReference>
<dbReference type="EMBL" id="SSTD01018933">
    <property type="protein sequence ID" value="TYJ97231.1"/>
    <property type="molecule type" value="Genomic_DNA"/>
</dbReference>
<accession>A0A5D3BF36</accession>
<gene>
    <name evidence="3" type="ORF">E5676_scaffold194G00210</name>
</gene>
<sequence>MFRGRVMIIENQILQRLFVTIVIASTCDIPEASVTISADEYAKFQNYHDSLQASSSSTPVASTIAPGNTKCLLTSSTKWIIDSGATAHMTSNSRLFSRPLSPAPFPSATLADGSTSFDHVTKKIIGRGYESEDLYLFDHQVLQVVACPVVPSPFEVHCRLGHPSLFVLKKLYPEFRSLSSLNCDSCQFAKSHRLSSSARVNKRSSCADTPSQNGVAERKNRHLLEIARALSFQMHVLKTFWADAVSTACFLINRMPSSLLNDSYPTLMPPSSCDPRPSDDLPIALRKGEKAIGCKWVFSVKVNPDRTVARLKARLVAKGYAQTYGIDYSDTFSPVAKLTFICLFLSIAGTHNWSLHQLDIKNAFLHGDLQEEVYMEQPPGIHMRGLVSLVKLLYILVGKRVHMTILFFYLRSDNGIVLLVVYVDDIVITGNDASGISSLKTFLQGKLGAKPSGTPMMPNQQLVKEGKLCKYPERYRRLVGKLNYLTVTRPDIAYSVSVVSQFMSSPTVDHWATVEQILCYLKVAPGRGILYKDHGHTRVECFSDADWMGSREDRRSTSGYCVFVGRNLDRFDIAVPADMGEKSRVDEIEVMAGTAGDKAEQDHLGNLDEYDPVLDIPIVLRKVMEEMRALEKNKTFELFALPKRHRTVDVNGCLH</sequence>
<dbReference type="Pfam" id="PF13976">
    <property type="entry name" value="gag_pre-integrs"/>
    <property type="match status" value="1"/>
</dbReference>
<evidence type="ECO:0000259" key="1">
    <source>
        <dbReference type="Pfam" id="PF07727"/>
    </source>
</evidence>
<dbReference type="InterPro" id="IPR025724">
    <property type="entry name" value="GAG-pre-integrase_dom"/>
</dbReference>
<dbReference type="Pfam" id="PF07727">
    <property type="entry name" value="RVT_2"/>
    <property type="match status" value="1"/>
</dbReference>
<dbReference type="InterPro" id="IPR036397">
    <property type="entry name" value="RNaseH_sf"/>
</dbReference>
<keyword evidence="3" id="KW-0418">Kinase</keyword>
<evidence type="ECO:0000313" key="4">
    <source>
        <dbReference type="Proteomes" id="UP000321947"/>
    </source>
</evidence>
<dbReference type="Gene3D" id="3.30.420.10">
    <property type="entry name" value="Ribonuclease H-like superfamily/Ribonuclease H"/>
    <property type="match status" value="1"/>
</dbReference>
<dbReference type="InterPro" id="IPR012337">
    <property type="entry name" value="RNaseH-like_sf"/>
</dbReference>
<evidence type="ECO:0000313" key="3">
    <source>
        <dbReference type="EMBL" id="TYJ97231.1"/>
    </source>
</evidence>